<organism evidence="1 2">
    <name type="scientific">Candidatus Roizmanbacteria bacterium RIFCSPLOWO2_01_FULL_45_11</name>
    <dbReference type="NCBI Taxonomy" id="1802070"/>
    <lineage>
        <taxon>Bacteria</taxon>
        <taxon>Candidatus Roizmaniibacteriota</taxon>
    </lineage>
</organism>
<dbReference type="AlphaFoldDB" id="A0A1F7JEV4"/>
<sequence>MNIYAAVGNSGDQPFEAIELLQTQGLWSNRVLLQNEAFPVSTATTGPVYKQWNGTINKDIAVNTNNFHQWWGSSGATNIVSTYADMLLFNGVPQEEINNKIYESATYTVDVDGNIINVIEGFDSLQYYHFNTFRF</sequence>
<dbReference type="EMBL" id="MGAU01000038">
    <property type="protein sequence ID" value="OGK54148.1"/>
    <property type="molecule type" value="Genomic_DNA"/>
</dbReference>
<protein>
    <submittedName>
        <fullName evidence="1">Uncharacterized protein</fullName>
    </submittedName>
</protein>
<accession>A0A1F7JEV4</accession>
<dbReference type="Proteomes" id="UP000178486">
    <property type="component" value="Unassembled WGS sequence"/>
</dbReference>
<proteinExistence type="predicted"/>
<name>A0A1F7JEV4_9BACT</name>
<gene>
    <name evidence="1" type="ORF">A3B56_00540</name>
</gene>
<evidence type="ECO:0000313" key="2">
    <source>
        <dbReference type="Proteomes" id="UP000178486"/>
    </source>
</evidence>
<comment type="caution">
    <text evidence="1">The sequence shown here is derived from an EMBL/GenBank/DDBJ whole genome shotgun (WGS) entry which is preliminary data.</text>
</comment>
<evidence type="ECO:0000313" key="1">
    <source>
        <dbReference type="EMBL" id="OGK54148.1"/>
    </source>
</evidence>
<reference evidence="1 2" key="1">
    <citation type="journal article" date="2016" name="Nat. Commun.">
        <title>Thousands of microbial genomes shed light on interconnected biogeochemical processes in an aquifer system.</title>
        <authorList>
            <person name="Anantharaman K."/>
            <person name="Brown C.T."/>
            <person name="Hug L.A."/>
            <person name="Sharon I."/>
            <person name="Castelle C.J."/>
            <person name="Probst A.J."/>
            <person name="Thomas B.C."/>
            <person name="Singh A."/>
            <person name="Wilkins M.J."/>
            <person name="Karaoz U."/>
            <person name="Brodie E.L."/>
            <person name="Williams K.H."/>
            <person name="Hubbard S.S."/>
            <person name="Banfield J.F."/>
        </authorList>
    </citation>
    <scope>NUCLEOTIDE SEQUENCE [LARGE SCALE GENOMIC DNA]</scope>
</reference>